<dbReference type="PRINTS" id="PR00260">
    <property type="entry name" value="CHEMTRNSDUCR"/>
</dbReference>
<keyword evidence="4 10" id="KW-1133">Transmembrane helix</keyword>
<dbReference type="SUPFAM" id="SSF58104">
    <property type="entry name" value="Methyl-accepting chemotaxis protein (MCP) signaling domain"/>
    <property type="match status" value="1"/>
</dbReference>
<evidence type="ECO:0000256" key="7">
    <source>
        <dbReference type="ARBA" id="ARBA00029447"/>
    </source>
</evidence>
<feature type="domain" description="HAMP" evidence="12">
    <location>
        <begin position="216"/>
        <end position="268"/>
    </location>
</feature>
<dbReference type="Proteomes" id="UP000077787">
    <property type="component" value="Chromosome"/>
</dbReference>
<dbReference type="CDD" id="cd06225">
    <property type="entry name" value="HAMP"/>
    <property type="match status" value="1"/>
</dbReference>
<comment type="subcellular location">
    <subcellularLocation>
        <location evidence="1">Membrane</location>
        <topology evidence="1">Multi-pass membrane protein</topology>
    </subcellularLocation>
</comment>
<dbReference type="PROSITE" id="PS50111">
    <property type="entry name" value="CHEMOTAXIS_TRANSDUC_2"/>
    <property type="match status" value="1"/>
</dbReference>
<feature type="transmembrane region" description="Helical" evidence="10">
    <location>
        <begin position="196"/>
        <end position="214"/>
    </location>
</feature>
<evidence type="ECO:0000313" key="13">
    <source>
        <dbReference type="EMBL" id="ANF26110.1"/>
    </source>
</evidence>
<evidence type="ECO:0000256" key="3">
    <source>
        <dbReference type="ARBA" id="ARBA00022692"/>
    </source>
</evidence>
<keyword evidence="2" id="KW-0145">Chemotaxis</keyword>
<dbReference type="OrthoDB" id="9795078at2"/>
<dbReference type="FunFam" id="1.10.287.950:FF:000001">
    <property type="entry name" value="Methyl-accepting chemotaxis sensory transducer"/>
    <property type="match status" value="1"/>
</dbReference>
<dbReference type="InterPro" id="IPR003660">
    <property type="entry name" value="HAMP_dom"/>
</dbReference>
<evidence type="ECO:0000256" key="4">
    <source>
        <dbReference type="ARBA" id="ARBA00022989"/>
    </source>
</evidence>
<evidence type="ECO:0000256" key="5">
    <source>
        <dbReference type="ARBA" id="ARBA00023136"/>
    </source>
</evidence>
<evidence type="ECO:0000256" key="2">
    <source>
        <dbReference type="ARBA" id="ARBA00022500"/>
    </source>
</evidence>
<dbReference type="PANTHER" id="PTHR43531">
    <property type="entry name" value="PROTEIN ICFG"/>
    <property type="match status" value="1"/>
</dbReference>
<dbReference type="EMBL" id="CP015641">
    <property type="protein sequence ID" value="ANF26110.1"/>
    <property type="molecule type" value="Genomic_DNA"/>
</dbReference>
<dbReference type="Pfam" id="PF00672">
    <property type="entry name" value="HAMP"/>
    <property type="match status" value="1"/>
</dbReference>
<proteinExistence type="inferred from homology"/>
<dbReference type="InterPro" id="IPR051310">
    <property type="entry name" value="MCP_chemotaxis"/>
</dbReference>
<dbReference type="PANTHER" id="PTHR43531:SF11">
    <property type="entry name" value="METHYL-ACCEPTING CHEMOTAXIS PROTEIN 3"/>
    <property type="match status" value="1"/>
</dbReference>
<dbReference type="Pfam" id="PF00015">
    <property type="entry name" value="MCPsignal"/>
    <property type="match status" value="1"/>
</dbReference>
<feature type="region of interest" description="Disordered" evidence="9">
    <location>
        <begin position="511"/>
        <end position="553"/>
    </location>
</feature>
<dbReference type="SMART" id="SM00304">
    <property type="entry name" value="HAMP"/>
    <property type="match status" value="1"/>
</dbReference>
<evidence type="ECO:0000259" key="11">
    <source>
        <dbReference type="PROSITE" id="PS50111"/>
    </source>
</evidence>
<evidence type="ECO:0000259" key="12">
    <source>
        <dbReference type="PROSITE" id="PS50885"/>
    </source>
</evidence>
<reference evidence="13 14" key="1">
    <citation type="submission" date="2016-05" db="EMBL/GenBank/DDBJ databases">
        <title>Genome sequence of Pseudomonas stutzeri 273 and identification of the exopolysaccharide biosynthesis locus.</title>
        <authorList>
            <person name="Wu S."/>
            <person name="Sun C."/>
        </authorList>
    </citation>
    <scope>NUCLEOTIDE SEQUENCE [LARGE SCALE GENOMIC DNA]</scope>
    <source>
        <strain evidence="13 14">273</strain>
    </source>
</reference>
<comment type="similarity">
    <text evidence="7">Belongs to the methyl-accepting chemotaxis (MCP) protein family.</text>
</comment>
<feature type="domain" description="Methyl-accepting transducer" evidence="11">
    <location>
        <begin position="273"/>
        <end position="488"/>
    </location>
</feature>
<dbReference type="InterPro" id="IPR004089">
    <property type="entry name" value="MCPsignal_dom"/>
</dbReference>
<dbReference type="GO" id="GO:0004888">
    <property type="term" value="F:transmembrane signaling receptor activity"/>
    <property type="evidence" value="ECO:0007669"/>
    <property type="project" value="InterPro"/>
</dbReference>
<evidence type="ECO:0000313" key="14">
    <source>
        <dbReference type="Proteomes" id="UP000077787"/>
    </source>
</evidence>
<dbReference type="InterPro" id="IPR004090">
    <property type="entry name" value="Chemotax_Me-accpt_rcpt"/>
</dbReference>
<dbReference type="RefSeq" id="WP_064481652.1">
    <property type="nucleotide sequence ID" value="NZ_CP015641.1"/>
</dbReference>
<gene>
    <name evidence="13" type="ORF">PS273GM_13610</name>
</gene>
<dbReference type="InterPro" id="IPR024478">
    <property type="entry name" value="HlyB_4HB_MCP"/>
</dbReference>
<dbReference type="PROSITE" id="PS50885">
    <property type="entry name" value="HAMP"/>
    <property type="match status" value="1"/>
</dbReference>
<accession>A0A172WRQ3</accession>
<evidence type="ECO:0000256" key="6">
    <source>
        <dbReference type="ARBA" id="ARBA00023224"/>
    </source>
</evidence>
<evidence type="ECO:0000256" key="1">
    <source>
        <dbReference type="ARBA" id="ARBA00004141"/>
    </source>
</evidence>
<sequence length="553" mass="58834">MNVFGNFKIGTRLIAGFLIVVAMTVTVGTLGIHKLEQVNELSDQMYDRELIALNNIQSANVQLVYVGRGLRSSMLATSLEERDFAIRQTRGAIDKMYEFIELTRPSFVTAEGIAQFEALSEPMAAYVQIVEQVLKLRETSSEVRPADELTVMLPQLRDTGNKADDLLTALVERKVSRAKEANEQITGIYLDSRTQMIALVIIAAVLGFGIGILVTRSITRPLNRAVSVADSLAAGDLGIQVESDSRDETGQLLNAMKNMTERLRSVMGDVRSAADSLSSASEEVSATSQSLSQAASEQAAGVEQTTASVEQMSASIAQNTESAKITDSIAGKAANDAVAGGRAVRDMVVAMKQIADKIGIIDDIAYQTNLLALNAAIEAARAGDHGKGFAVVAAEVRKLAERSQVAAQEIGGVAGSSVQLAEQAGRLLDDIVPNIQKTSDLVQEITAASQEQSTGAGQINIAMGQMNQITQQNASASEELAATSEEMNAQASQLLELIGFFRLDARDGAAQGLGRQPQAPSVKPSVKPSGNRSVRSIRKPTAMADDGQFVSFT</sequence>
<feature type="transmembrane region" description="Helical" evidence="10">
    <location>
        <begin position="12"/>
        <end position="32"/>
    </location>
</feature>
<dbReference type="AlphaFoldDB" id="A0A172WRQ3"/>
<dbReference type="GO" id="GO:0005886">
    <property type="term" value="C:plasma membrane"/>
    <property type="evidence" value="ECO:0007669"/>
    <property type="project" value="TreeGrafter"/>
</dbReference>
<protein>
    <submittedName>
        <fullName evidence="13">Chemotaxis protein</fullName>
    </submittedName>
</protein>
<keyword evidence="3 10" id="KW-0812">Transmembrane</keyword>
<dbReference type="Gene3D" id="1.10.287.950">
    <property type="entry name" value="Methyl-accepting chemotaxis protein"/>
    <property type="match status" value="1"/>
</dbReference>
<dbReference type="GO" id="GO:0007165">
    <property type="term" value="P:signal transduction"/>
    <property type="evidence" value="ECO:0007669"/>
    <property type="project" value="UniProtKB-KW"/>
</dbReference>
<dbReference type="Pfam" id="PF12729">
    <property type="entry name" value="4HB_MCP_1"/>
    <property type="match status" value="1"/>
</dbReference>
<organism evidence="13 14">
    <name type="scientific">Stutzerimonas stutzeri</name>
    <name type="common">Pseudomonas stutzeri</name>
    <dbReference type="NCBI Taxonomy" id="316"/>
    <lineage>
        <taxon>Bacteria</taxon>
        <taxon>Pseudomonadati</taxon>
        <taxon>Pseudomonadota</taxon>
        <taxon>Gammaproteobacteria</taxon>
        <taxon>Pseudomonadales</taxon>
        <taxon>Pseudomonadaceae</taxon>
        <taxon>Stutzerimonas</taxon>
    </lineage>
</organism>
<evidence type="ECO:0000256" key="9">
    <source>
        <dbReference type="SAM" id="MobiDB-lite"/>
    </source>
</evidence>
<dbReference type="GO" id="GO:0006935">
    <property type="term" value="P:chemotaxis"/>
    <property type="evidence" value="ECO:0007669"/>
    <property type="project" value="UniProtKB-KW"/>
</dbReference>
<evidence type="ECO:0000256" key="8">
    <source>
        <dbReference type="PROSITE-ProRule" id="PRU00284"/>
    </source>
</evidence>
<evidence type="ECO:0000256" key="10">
    <source>
        <dbReference type="SAM" id="Phobius"/>
    </source>
</evidence>
<keyword evidence="5 10" id="KW-0472">Membrane</keyword>
<keyword evidence="6 8" id="KW-0807">Transducer</keyword>
<dbReference type="SMART" id="SM00283">
    <property type="entry name" value="MA"/>
    <property type="match status" value="1"/>
</dbReference>
<name>A0A172WRQ3_STUST</name>